<dbReference type="Proteomes" id="UP000054630">
    <property type="component" value="Unassembled WGS sequence"/>
</dbReference>
<reference evidence="1 2" key="1">
    <citation type="submission" date="2015-01" db="EMBL/GenBank/DDBJ databases">
        <title>Evolution of Trichinella species and genotypes.</title>
        <authorList>
            <person name="Korhonen P.K."/>
            <person name="Edoardo P."/>
            <person name="Giuseppe L.R."/>
            <person name="Gasser R.B."/>
        </authorList>
    </citation>
    <scope>NUCLEOTIDE SEQUENCE [LARGE SCALE GENOMIC DNA]</scope>
    <source>
        <strain evidence="1">ISS37</strain>
    </source>
</reference>
<keyword evidence="2" id="KW-1185">Reference proteome</keyword>
<name>A0A0V0S784_9BILA</name>
<gene>
    <name evidence="1" type="ORF">T07_3826</name>
</gene>
<dbReference type="AlphaFoldDB" id="A0A0V0S784"/>
<dbReference type="EMBL" id="JYDL01000031">
    <property type="protein sequence ID" value="KRX22546.1"/>
    <property type="molecule type" value="Genomic_DNA"/>
</dbReference>
<comment type="caution">
    <text evidence="1">The sequence shown here is derived from an EMBL/GenBank/DDBJ whole genome shotgun (WGS) entry which is preliminary data.</text>
</comment>
<proteinExistence type="predicted"/>
<organism evidence="1 2">
    <name type="scientific">Trichinella nelsoni</name>
    <dbReference type="NCBI Taxonomy" id="6336"/>
    <lineage>
        <taxon>Eukaryota</taxon>
        <taxon>Metazoa</taxon>
        <taxon>Ecdysozoa</taxon>
        <taxon>Nematoda</taxon>
        <taxon>Enoplea</taxon>
        <taxon>Dorylaimia</taxon>
        <taxon>Trichinellida</taxon>
        <taxon>Trichinellidae</taxon>
        <taxon>Trichinella</taxon>
    </lineage>
</organism>
<evidence type="ECO:0000313" key="1">
    <source>
        <dbReference type="EMBL" id="KRX22546.1"/>
    </source>
</evidence>
<accession>A0A0V0S784</accession>
<sequence>MKHLLRLWAQQRNVAVTIWKHLRSEYVTMIKILHQTELDGSIRVVDITELLNYYIADELQTVLCEVDDRINDCPLTLISSGTQDKIGLILAQGWSRSVALFTYCSFTSLFYWAVNSLSY</sequence>
<dbReference type="OrthoDB" id="10417892at2759"/>
<protein>
    <submittedName>
        <fullName evidence="1">Uncharacterized protein</fullName>
    </submittedName>
</protein>
<evidence type="ECO:0000313" key="2">
    <source>
        <dbReference type="Proteomes" id="UP000054630"/>
    </source>
</evidence>